<keyword evidence="2" id="KW-0472">Membrane</keyword>
<organism evidence="3 4">
    <name type="scientific">Nocardioides marmotae</name>
    <dbReference type="NCBI Taxonomy" id="2663857"/>
    <lineage>
        <taxon>Bacteria</taxon>
        <taxon>Bacillati</taxon>
        <taxon>Actinomycetota</taxon>
        <taxon>Actinomycetes</taxon>
        <taxon>Propionibacteriales</taxon>
        <taxon>Nocardioidaceae</taxon>
        <taxon>Nocardioides</taxon>
    </lineage>
</organism>
<evidence type="ECO:0000256" key="2">
    <source>
        <dbReference type="SAM" id="Phobius"/>
    </source>
</evidence>
<dbReference type="EMBL" id="WLCI01000005">
    <property type="protein sequence ID" value="MTB94323.1"/>
    <property type="molecule type" value="Genomic_DNA"/>
</dbReference>
<name>A0A6I3IV47_9ACTN</name>
<feature type="region of interest" description="Disordered" evidence="1">
    <location>
        <begin position="50"/>
        <end position="74"/>
    </location>
</feature>
<reference evidence="3 4" key="1">
    <citation type="submission" date="2019-10" db="EMBL/GenBank/DDBJ databases">
        <title>Nocardioides novel species isolated from the excrement of Marmot.</title>
        <authorList>
            <person name="Zhang G."/>
        </authorList>
    </citation>
    <scope>NUCLEOTIDE SEQUENCE [LARGE SCALE GENOMIC DNA]</scope>
    <source>
        <strain evidence="4">zg-579</strain>
    </source>
</reference>
<dbReference type="AlphaFoldDB" id="A0A6I3IV47"/>
<evidence type="ECO:0000256" key="1">
    <source>
        <dbReference type="SAM" id="MobiDB-lite"/>
    </source>
</evidence>
<feature type="transmembrane region" description="Helical" evidence="2">
    <location>
        <begin position="20"/>
        <end position="45"/>
    </location>
</feature>
<keyword evidence="2" id="KW-0812">Transmembrane</keyword>
<sequence length="265" mass="27523">MRRRAGQGLSAPWSRRRLRLFVLMGASAAVMAVATVGWTVVQVLAGDGVRESRDRGVDSAPSTTGPSAQPDLAAAMPGRLTTEGTGRIRLPAATAMGAGDVPTGFPRTPEGALAQLVELDQTVLTGMSLPRAQLVAEQWIAPGGPATDEWSVVRAVGEILTGSGQPAQGTELRVVVEPVMGAFRVGHGLSDRADAGDTVTPCVDFVIALPDVAPGQIAAADCQRMTWMGGRWVIAPGAEEPAPESLWPGSSASVEAGWQWLVGTR</sequence>
<keyword evidence="4" id="KW-1185">Reference proteome</keyword>
<dbReference type="Proteomes" id="UP000433406">
    <property type="component" value="Unassembled WGS sequence"/>
</dbReference>
<proteinExistence type="predicted"/>
<gene>
    <name evidence="3" type="ORF">GGQ22_04420</name>
</gene>
<evidence type="ECO:0000313" key="3">
    <source>
        <dbReference type="EMBL" id="MTB94323.1"/>
    </source>
</evidence>
<comment type="caution">
    <text evidence="3">The sequence shown here is derived from an EMBL/GenBank/DDBJ whole genome shotgun (WGS) entry which is preliminary data.</text>
</comment>
<dbReference type="RefSeq" id="WP_154614133.1">
    <property type="nucleotide sequence ID" value="NZ_CP053660.1"/>
</dbReference>
<protein>
    <submittedName>
        <fullName evidence="3">Uncharacterized protein</fullName>
    </submittedName>
</protein>
<evidence type="ECO:0000313" key="4">
    <source>
        <dbReference type="Proteomes" id="UP000433406"/>
    </source>
</evidence>
<keyword evidence="2" id="KW-1133">Transmembrane helix</keyword>
<accession>A0A6I3IV47</accession>